<dbReference type="Pfam" id="PF03537">
    <property type="entry name" value="Glyco_hydro_114"/>
    <property type="match status" value="1"/>
</dbReference>
<dbReference type="InterPro" id="IPR013785">
    <property type="entry name" value="Aldolase_TIM"/>
</dbReference>
<comment type="catalytic activity">
    <reaction evidence="1">
        <text>Hydrolysis of terminal, non-reducing alpha-D-galactose residues in alpha-D-galactosides, including galactose oligosaccharides, galactomannans and galactolipids.</text>
        <dbReference type="EC" id="3.2.1.22"/>
    </reaction>
</comment>
<evidence type="ECO:0000256" key="2">
    <source>
        <dbReference type="ARBA" id="ARBA00012755"/>
    </source>
</evidence>
<dbReference type="PANTHER" id="PTHR35273:SF2">
    <property type="entry name" value="ALPHA-GALACTOSIDASE"/>
    <property type="match status" value="1"/>
</dbReference>
<evidence type="ECO:0000313" key="6">
    <source>
        <dbReference type="EMBL" id="OQE83269.1"/>
    </source>
</evidence>
<evidence type="ECO:0000256" key="1">
    <source>
        <dbReference type="ARBA" id="ARBA00001255"/>
    </source>
</evidence>
<keyword evidence="4" id="KW-0472">Membrane</keyword>
<dbReference type="PANTHER" id="PTHR35273">
    <property type="entry name" value="ALPHA-1,4 POLYGALACTOSAMINIDASE, PUTATIVE (AFU_ORTHOLOGUE AFUA_3G07890)-RELATED"/>
    <property type="match status" value="1"/>
</dbReference>
<dbReference type="Gene3D" id="3.20.20.70">
    <property type="entry name" value="Aldolase class I"/>
    <property type="match status" value="1"/>
</dbReference>
<protein>
    <recommendedName>
        <fullName evidence="2">alpha-galactosidase</fullName>
        <ecNumber evidence="2">3.2.1.22</ecNumber>
    </recommendedName>
</protein>
<dbReference type="AlphaFoldDB" id="A0A1V6Y7D0"/>
<feature type="compositionally biased region" description="Low complexity" evidence="3">
    <location>
        <begin position="105"/>
        <end position="117"/>
    </location>
</feature>
<feature type="domain" description="Glycoside-hydrolase family GH114 TIM-barrel" evidence="5">
    <location>
        <begin position="127"/>
        <end position="361"/>
    </location>
</feature>
<dbReference type="SUPFAM" id="SSF51445">
    <property type="entry name" value="(Trans)glycosidases"/>
    <property type="match status" value="1"/>
</dbReference>
<dbReference type="EC" id="3.2.1.22" evidence="2"/>
<evidence type="ECO:0000256" key="3">
    <source>
        <dbReference type="SAM" id="MobiDB-lite"/>
    </source>
</evidence>
<evidence type="ECO:0000313" key="7">
    <source>
        <dbReference type="Proteomes" id="UP000191691"/>
    </source>
</evidence>
<keyword evidence="4" id="KW-1133">Transmembrane helix</keyword>
<dbReference type="Proteomes" id="UP000191691">
    <property type="component" value="Unassembled WGS sequence"/>
</dbReference>
<reference evidence="7" key="1">
    <citation type="journal article" date="2017" name="Nat. Microbiol.">
        <title>Global analysis of biosynthetic gene clusters reveals vast potential of secondary metabolite production in Penicillium species.</title>
        <authorList>
            <person name="Nielsen J.C."/>
            <person name="Grijseels S."/>
            <person name="Prigent S."/>
            <person name="Ji B."/>
            <person name="Dainat J."/>
            <person name="Nielsen K.F."/>
            <person name="Frisvad J.C."/>
            <person name="Workman M."/>
            <person name="Nielsen J."/>
        </authorList>
    </citation>
    <scope>NUCLEOTIDE SEQUENCE [LARGE SCALE GENOMIC DNA]</scope>
    <source>
        <strain evidence="7">IBT 13039</strain>
    </source>
</reference>
<keyword evidence="7" id="KW-1185">Reference proteome</keyword>
<organism evidence="6 7">
    <name type="scientific">Penicillium nalgiovense</name>
    <dbReference type="NCBI Taxonomy" id="60175"/>
    <lineage>
        <taxon>Eukaryota</taxon>
        <taxon>Fungi</taxon>
        <taxon>Dikarya</taxon>
        <taxon>Ascomycota</taxon>
        <taxon>Pezizomycotina</taxon>
        <taxon>Eurotiomycetes</taxon>
        <taxon>Eurotiomycetidae</taxon>
        <taxon>Eurotiales</taxon>
        <taxon>Aspergillaceae</taxon>
        <taxon>Penicillium</taxon>
    </lineage>
</organism>
<dbReference type="InterPro" id="IPR004352">
    <property type="entry name" value="GH114_TIM-barrel"/>
</dbReference>
<comment type="caution">
    <text evidence="6">The sequence shown here is derived from an EMBL/GenBank/DDBJ whole genome shotgun (WGS) entry which is preliminary data.</text>
</comment>
<dbReference type="GO" id="GO:0004557">
    <property type="term" value="F:alpha-galactosidase activity"/>
    <property type="evidence" value="ECO:0007669"/>
    <property type="project" value="UniProtKB-EC"/>
</dbReference>
<dbReference type="OMA" id="YVNWLAA"/>
<name>A0A1V6Y7D0_PENNA</name>
<accession>A0A1V6Y7D0</accession>
<dbReference type="EMBL" id="MOOB01000033">
    <property type="protein sequence ID" value="OQE83269.1"/>
    <property type="molecule type" value="Genomic_DNA"/>
</dbReference>
<proteinExistence type="predicted"/>
<feature type="transmembrane region" description="Helical" evidence="4">
    <location>
        <begin position="66"/>
        <end position="91"/>
    </location>
</feature>
<evidence type="ECO:0000259" key="5">
    <source>
        <dbReference type="Pfam" id="PF03537"/>
    </source>
</evidence>
<feature type="region of interest" description="Disordered" evidence="3">
    <location>
        <begin position="98"/>
        <end position="119"/>
    </location>
</feature>
<gene>
    <name evidence="6" type="ORF">PENNAL_c0033G03333</name>
</gene>
<dbReference type="STRING" id="60175.A0A1V6Y7D0"/>
<evidence type="ECO:0000256" key="4">
    <source>
        <dbReference type="SAM" id="Phobius"/>
    </source>
</evidence>
<keyword evidence="4" id="KW-0812">Transmembrane</keyword>
<dbReference type="InterPro" id="IPR017853">
    <property type="entry name" value="GH"/>
</dbReference>
<sequence>MALFRRYPLEFLGIGAGLGFVCYSWYGVVMSNKQAYPIFSSLTPQSTLMGEPSNTGWWAWSTKKKVLILGTVALVIIALGVGLGAGLGIGLKNGGGDDNDNDNEGTGSNTTTPTNTTVKWQPPVGAKWQIILKSEDEPVSTSVDAPIYDIDLFDNNKTFISNLQKMDRKVICYFSAGSFEDWRDDANDFDDADKGDDLDGWPGEKWLNVKSTSVRKIMQTRLDIAVEKGCDGVDPDNIDGYDNANGLHLTKAEAIDYVNWLAAQSHSRGLSIGLKNGAGIIDSVIDNMQWCVNEQCAEFDECDTYAPFIEADKPVFHIEYPKGGSTNNNKSVSASQAKSACTANSSGNFSTVIKNMDLDNWVEYCP</sequence>
<feature type="transmembrane region" description="Helical" evidence="4">
    <location>
        <begin position="7"/>
        <end position="26"/>
    </location>
</feature>